<protein>
    <submittedName>
        <fullName evidence="2">Uncharacterized protein</fullName>
    </submittedName>
</protein>
<keyword evidence="3" id="KW-1185">Reference proteome</keyword>
<comment type="subcellular location">
    <subcellularLocation>
        <location evidence="1">Virion</location>
    </subcellularLocation>
</comment>
<organism evidence="2 3">
    <name type="scientific">Cinchona calisaya</name>
    <dbReference type="NCBI Taxonomy" id="153742"/>
    <lineage>
        <taxon>Eukaryota</taxon>
        <taxon>Viridiplantae</taxon>
        <taxon>Streptophyta</taxon>
        <taxon>Embryophyta</taxon>
        <taxon>Tracheophyta</taxon>
        <taxon>Spermatophyta</taxon>
        <taxon>Magnoliopsida</taxon>
        <taxon>eudicotyledons</taxon>
        <taxon>Gunneridae</taxon>
        <taxon>Pentapetalae</taxon>
        <taxon>asterids</taxon>
        <taxon>lamiids</taxon>
        <taxon>Gentianales</taxon>
        <taxon>Rubiaceae</taxon>
        <taxon>Cinchonoideae</taxon>
        <taxon>Cinchoneae</taxon>
        <taxon>Cinchona</taxon>
    </lineage>
</organism>
<dbReference type="Proteomes" id="UP001630127">
    <property type="component" value="Unassembled WGS sequence"/>
</dbReference>
<evidence type="ECO:0000256" key="1">
    <source>
        <dbReference type="ARBA" id="ARBA00004328"/>
    </source>
</evidence>
<dbReference type="Pfam" id="PF03216">
    <property type="entry name" value="Rhabdo_ncap_2"/>
    <property type="match status" value="1"/>
</dbReference>
<gene>
    <name evidence="2" type="ORF">ACH5RR_023111</name>
</gene>
<evidence type="ECO:0000313" key="3">
    <source>
        <dbReference type="Proteomes" id="UP001630127"/>
    </source>
</evidence>
<sequence length="211" mass="24082">MQLPTPEQGEIKGLSAWMAIDGRAKQTLYRLLWLTNDNESNLGIKRFLYDIQLSNTGVHLVPMFVSLCKRLNCTPAVVLNAIDTQEYDRQVKCLKHMLRLMASKESLHKRKLWKYGGIFDETFMADIQTKACPKLVCVFAEALRSEAPQTYSGVSQIAQLADVSESNKKWCAAVAQQMLRVIRMYPKGMEERVLSTLSKKKLYPNEQSKSF</sequence>
<proteinExistence type="predicted"/>
<dbReference type="AlphaFoldDB" id="A0ABD2Z9Q7"/>
<evidence type="ECO:0000313" key="2">
    <source>
        <dbReference type="EMBL" id="KAL3516209.1"/>
    </source>
</evidence>
<dbReference type="EMBL" id="JBJUIK010000010">
    <property type="protein sequence ID" value="KAL3516209.1"/>
    <property type="molecule type" value="Genomic_DNA"/>
</dbReference>
<reference evidence="2 3" key="1">
    <citation type="submission" date="2024-11" db="EMBL/GenBank/DDBJ databases">
        <title>A near-complete genome assembly of Cinchona calisaya.</title>
        <authorList>
            <person name="Lian D.C."/>
            <person name="Zhao X.W."/>
            <person name="Wei L."/>
        </authorList>
    </citation>
    <scope>NUCLEOTIDE SEQUENCE [LARGE SCALE GENOMIC DNA]</scope>
    <source>
        <tissue evidence="2">Nenye</tissue>
    </source>
</reference>
<comment type="caution">
    <text evidence="2">The sequence shown here is derived from an EMBL/GenBank/DDBJ whole genome shotgun (WGS) entry which is preliminary data.</text>
</comment>
<accession>A0ABD2Z9Q7</accession>
<dbReference type="InterPro" id="IPR004902">
    <property type="entry name" value="Rhabdo_ncap_2"/>
</dbReference>
<name>A0ABD2Z9Q7_9GENT</name>